<dbReference type="Gene3D" id="1.10.3210.10">
    <property type="entry name" value="Hypothetical protein af1432"/>
    <property type="match status" value="1"/>
</dbReference>
<dbReference type="EMBL" id="BK016090">
    <property type="protein sequence ID" value="DAF93970.1"/>
    <property type="molecule type" value="Genomic_DNA"/>
</dbReference>
<dbReference type="SUPFAM" id="SSF109604">
    <property type="entry name" value="HD-domain/PDEase-like"/>
    <property type="match status" value="1"/>
</dbReference>
<dbReference type="Pfam" id="PF01966">
    <property type="entry name" value="HD"/>
    <property type="match status" value="1"/>
</dbReference>
<dbReference type="EMBL" id="BK016090">
    <property type="protein sequence ID" value="DAF93935.1"/>
    <property type="molecule type" value="Genomic_DNA"/>
</dbReference>
<evidence type="ECO:0000259" key="1">
    <source>
        <dbReference type="Pfam" id="PF01966"/>
    </source>
</evidence>
<feature type="domain" description="HD" evidence="1">
    <location>
        <begin position="46"/>
        <end position="125"/>
    </location>
</feature>
<reference evidence="2" key="1">
    <citation type="journal article" date="2021" name="Proc. Natl. Acad. Sci. U.S.A.">
        <title>A Catalog of Tens of Thousands of Viruses from Human Metagenomes Reveals Hidden Associations with Chronic Diseases.</title>
        <authorList>
            <person name="Tisza M.J."/>
            <person name="Buck C.B."/>
        </authorList>
    </citation>
    <scope>NUCLEOTIDE SEQUENCE</scope>
    <source>
        <strain evidence="2">Ctu2j3</strain>
    </source>
</reference>
<name>A0A8S5UHT8_9CAUD</name>
<evidence type="ECO:0000313" key="2">
    <source>
        <dbReference type="EMBL" id="DAF93970.1"/>
    </source>
</evidence>
<sequence length="161" mass="18656">MHATKLRKGEALAKMLKICVEKFDGHFDKAGMPYIFHLLKVMHYVKSDDEELQCIALGHDLVEDIFASDHEAGYSFLRREGFSDRVINGIRNLTKIAGEELDVYVERVKSSLDSIIVKLADLRHNSDIRRLKGLRDKDIERVRKYHWMHLELTAAKDAYGR</sequence>
<dbReference type="InterPro" id="IPR006674">
    <property type="entry name" value="HD_domain"/>
</dbReference>
<accession>A0A8S5UHT8</accession>
<proteinExistence type="predicted"/>
<organism evidence="2">
    <name type="scientific">Myoviridae sp. ctu2j3</name>
    <dbReference type="NCBI Taxonomy" id="2825197"/>
    <lineage>
        <taxon>Viruses</taxon>
        <taxon>Duplodnaviria</taxon>
        <taxon>Heunggongvirae</taxon>
        <taxon>Uroviricota</taxon>
        <taxon>Caudoviricetes</taxon>
    </lineage>
</organism>
<protein>
    <submittedName>
        <fullName evidence="2">Guanosine polyphosphate pyrophosphohydrolases/synthetase</fullName>
    </submittedName>
</protein>